<dbReference type="NCBIfam" id="TIGR00229">
    <property type="entry name" value="sensory_box"/>
    <property type="match status" value="2"/>
</dbReference>
<dbReference type="EMBL" id="KU699068">
    <property type="protein sequence ID" value="AML77102.1"/>
    <property type="molecule type" value="mRNA"/>
</dbReference>
<proteinExistence type="evidence at transcript level"/>
<evidence type="ECO:0000256" key="6">
    <source>
        <dbReference type="ARBA" id="ARBA00023170"/>
    </source>
</evidence>
<dbReference type="GO" id="GO:0005634">
    <property type="term" value="C:nucleus"/>
    <property type="evidence" value="ECO:0007669"/>
    <property type="project" value="TreeGrafter"/>
</dbReference>
<accession>A0A126WX09</accession>
<dbReference type="InterPro" id="IPR001610">
    <property type="entry name" value="PAC"/>
</dbReference>
<keyword evidence="4" id="KW-0288">FMN</keyword>
<dbReference type="Gene3D" id="3.30.450.20">
    <property type="entry name" value="PAS domain"/>
    <property type="match status" value="2"/>
</dbReference>
<dbReference type="Pfam" id="PF13426">
    <property type="entry name" value="PAS_9"/>
    <property type="match status" value="2"/>
</dbReference>
<dbReference type="PANTHER" id="PTHR47429:SF2">
    <property type="entry name" value="PROTEIN TWIN LOV 1"/>
    <property type="match status" value="1"/>
</dbReference>
<evidence type="ECO:0000259" key="8">
    <source>
        <dbReference type="PROSITE" id="PS50112"/>
    </source>
</evidence>
<dbReference type="SUPFAM" id="SSF55785">
    <property type="entry name" value="PYP-like sensor domain (PAS domain)"/>
    <property type="match status" value="2"/>
</dbReference>
<protein>
    <submittedName>
        <fullName evidence="10">Putative LOV domain-containing protein</fullName>
    </submittedName>
</protein>
<dbReference type="InterPro" id="IPR000700">
    <property type="entry name" value="PAS-assoc_C"/>
</dbReference>
<dbReference type="PROSITE" id="PS50112">
    <property type="entry name" value="PAS"/>
    <property type="match status" value="2"/>
</dbReference>
<keyword evidence="5" id="KW-0157">Chromophore</keyword>
<keyword evidence="3" id="KW-0285">Flavoprotein</keyword>
<keyword evidence="2" id="KW-0716">Sensory transduction</keyword>
<evidence type="ECO:0000259" key="9">
    <source>
        <dbReference type="PROSITE" id="PS50113"/>
    </source>
</evidence>
<feature type="domain" description="PAS" evidence="8">
    <location>
        <begin position="42"/>
        <end position="115"/>
    </location>
</feature>
<dbReference type="InterPro" id="IPR035965">
    <property type="entry name" value="PAS-like_dom_sf"/>
</dbReference>
<dbReference type="SMART" id="SM00086">
    <property type="entry name" value="PAC"/>
    <property type="match status" value="2"/>
</dbReference>
<evidence type="ECO:0000256" key="7">
    <source>
        <dbReference type="SAM" id="MobiDB-lite"/>
    </source>
</evidence>
<feature type="domain" description="PAS" evidence="8">
    <location>
        <begin position="312"/>
        <end position="358"/>
    </location>
</feature>
<reference evidence="10" key="1">
    <citation type="journal article" date="2016" name="Proc. Natl. Acad. Sci. U.S.A.">
        <title>Functional and topological diversity of LOV domain photoreceptors.</title>
        <authorList>
            <person name="Glantz S.T."/>
            <person name="Carpenter E.J."/>
            <person name="Melkonian M."/>
            <person name="Gardner K.H."/>
            <person name="Boyden E.S."/>
            <person name="Wong G.K."/>
            <person name="Chow B.Y."/>
        </authorList>
    </citation>
    <scope>NUCLEOTIDE SEQUENCE</scope>
    <source>
        <strain evidence="10">FQLP_2033078</strain>
    </source>
</reference>
<dbReference type="PANTHER" id="PTHR47429">
    <property type="entry name" value="PROTEIN TWIN LOV 1"/>
    <property type="match status" value="1"/>
</dbReference>
<dbReference type="SMART" id="SM00091">
    <property type="entry name" value="PAS"/>
    <property type="match status" value="2"/>
</dbReference>
<feature type="region of interest" description="Disordered" evidence="7">
    <location>
        <begin position="1"/>
        <end position="24"/>
    </location>
</feature>
<dbReference type="GO" id="GO:0009637">
    <property type="term" value="P:response to blue light"/>
    <property type="evidence" value="ECO:0007669"/>
    <property type="project" value="UniProtKB-ARBA"/>
</dbReference>
<feature type="domain" description="PAC" evidence="9">
    <location>
        <begin position="359"/>
        <end position="413"/>
    </location>
</feature>
<dbReference type="InterPro" id="IPR000014">
    <property type="entry name" value="PAS"/>
</dbReference>
<feature type="region of interest" description="Disordered" evidence="7">
    <location>
        <begin position="165"/>
        <end position="218"/>
    </location>
</feature>
<name>A0A126WX09_9VIRI</name>
<evidence type="ECO:0000256" key="4">
    <source>
        <dbReference type="ARBA" id="ARBA00022643"/>
    </source>
</evidence>
<evidence type="ECO:0000313" key="10">
    <source>
        <dbReference type="EMBL" id="AML77102.1"/>
    </source>
</evidence>
<dbReference type="GO" id="GO:0009881">
    <property type="term" value="F:photoreceptor activity"/>
    <property type="evidence" value="ECO:0007669"/>
    <property type="project" value="UniProtKB-KW"/>
</dbReference>
<evidence type="ECO:0000256" key="1">
    <source>
        <dbReference type="ARBA" id="ARBA00022543"/>
    </source>
</evidence>
<evidence type="ECO:0000256" key="3">
    <source>
        <dbReference type="ARBA" id="ARBA00022630"/>
    </source>
</evidence>
<organism evidence="10">
    <name type="scientific">Klebsormidium subtile</name>
    <dbReference type="NCBI Taxonomy" id="937591"/>
    <lineage>
        <taxon>Eukaryota</taxon>
        <taxon>Viridiplantae</taxon>
        <taxon>Streptophyta</taxon>
        <taxon>Klebsormidiophyceae</taxon>
        <taxon>Klebsormidiales</taxon>
        <taxon>Klebsormidiaceae</taxon>
        <taxon>Klebsormidium</taxon>
    </lineage>
</organism>
<dbReference type="CDD" id="cd00130">
    <property type="entry name" value="PAS"/>
    <property type="match status" value="2"/>
</dbReference>
<evidence type="ECO:0000256" key="5">
    <source>
        <dbReference type="ARBA" id="ARBA00022991"/>
    </source>
</evidence>
<dbReference type="PROSITE" id="PS50113">
    <property type="entry name" value="PAC"/>
    <property type="match status" value="1"/>
</dbReference>
<feature type="compositionally biased region" description="Pro residues" evidence="7">
    <location>
        <begin position="178"/>
        <end position="201"/>
    </location>
</feature>
<dbReference type="AlphaFoldDB" id="A0A126WX09"/>
<keyword evidence="1" id="KW-0600">Photoreceptor protein</keyword>
<sequence length="444" mass="48251">MDMGTPLVQLGSPSSERRSASKAAQKAEAYSQLAEKSLRGSYNEKVADILQSHSYNFVLSDPTLPDNPIVYASQGFLSMTGYSREEIIGRNCRFLQGPDTDRRTVLMIREACREERAVQVRILNYTKEGKPFWNLFHMAPIFCSETGKVVHYIGVQTPISQSLAKSPAFTSSGTPSPVGKPPLPPSPRPVNGPSTPPPITPSPRLESPEPETNSEAVKDTVQIAVPMELRGGSAEPDLSPPEDRVKALTAVKAVVGDLKTCGEGKVDYEKVSRGEPLDPRAARVVCSSLVLTLTKIQQSFVLANPNLEDCPIVHASDVFLELTGYPREEVVGRNCRFLQGPGTEPESVREIREAIAADKPCTVRLLNYRKDGTPFWNNLHVSPVRNACGKVVYYCGVQLDVTAADGISPLDRGMSSRLKQLGAVGAVRVAVRALDGSGLRRNLS</sequence>
<evidence type="ECO:0000256" key="2">
    <source>
        <dbReference type="ARBA" id="ARBA00022606"/>
    </source>
</evidence>
<keyword evidence="6" id="KW-0675">Receptor</keyword>